<reference evidence="1 2" key="1">
    <citation type="submission" date="2018-06" db="EMBL/GenBank/DDBJ databases">
        <title>Freshwater and sediment microbial communities from various areas in North America, analyzing microbe dynamics in response to fracking.</title>
        <authorList>
            <person name="Lamendella R."/>
        </authorList>
    </citation>
    <scope>NUCLEOTIDE SEQUENCE [LARGE SCALE GENOMIC DNA]</scope>
    <source>
        <strain evidence="1 2">97B</strain>
    </source>
</reference>
<protein>
    <submittedName>
        <fullName evidence="1">Uncharacterized protein</fullName>
    </submittedName>
</protein>
<evidence type="ECO:0000313" key="2">
    <source>
        <dbReference type="Proteomes" id="UP000252118"/>
    </source>
</evidence>
<evidence type="ECO:0000313" key="1">
    <source>
        <dbReference type="EMBL" id="RBP02037.1"/>
    </source>
</evidence>
<dbReference type="AlphaFoldDB" id="A0A366EHZ9"/>
<dbReference type="EMBL" id="QNRJ01000018">
    <property type="protein sequence ID" value="RBP02037.1"/>
    <property type="molecule type" value="Genomic_DNA"/>
</dbReference>
<dbReference type="Proteomes" id="UP000252118">
    <property type="component" value="Unassembled WGS sequence"/>
</dbReference>
<sequence>MLESTELKRQLRSFCRRNRTALKYTYVGEYSAEEITEMIIENLGAQEVKRILNDIEIIHRRGGNTVTYFMLILEGLKAA</sequence>
<accession>A0A366EHZ9</accession>
<name>A0A366EHZ9_9BACI</name>
<gene>
    <name evidence="1" type="ORF">DET59_1186</name>
</gene>
<proteinExistence type="predicted"/>
<organism evidence="1 2">
    <name type="scientific">Rossellomorea aquimaris</name>
    <dbReference type="NCBI Taxonomy" id="189382"/>
    <lineage>
        <taxon>Bacteria</taxon>
        <taxon>Bacillati</taxon>
        <taxon>Bacillota</taxon>
        <taxon>Bacilli</taxon>
        <taxon>Bacillales</taxon>
        <taxon>Bacillaceae</taxon>
        <taxon>Rossellomorea</taxon>
    </lineage>
</organism>
<comment type="caution">
    <text evidence="1">The sequence shown here is derived from an EMBL/GenBank/DDBJ whole genome shotgun (WGS) entry which is preliminary data.</text>
</comment>